<keyword evidence="2" id="KW-1185">Reference proteome</keyword>
<proteinExistence type="predicted"/>
<dbReference type="EMBL" id="MU167261">
    <property type="protein sequence ID" value="KAG0146435.1"/>
    <property type="molecule type" value="Genomic_DNA"/>
</dbReference>
<dbReference type="AlphaFoldDB" id="A0A9P6NMX6"/>
<sequence length="145" mass="16260">MKRSYNLSILRLFKKHSVSFLESDTFRKAIPELVTGSTNPSFKKTKSEILSVVNEKFKSVSPVSSKVYGRLLSHRLDFSPPHWFGHLLWMALIAETGPAQRVTDPYRVGGLPFVTDVLTSIEDLLAAPTDTFGDKYASENALLEQ</sequence>
<reference evidence="1" key="1">
    <citation type="submission" date="2013-11" db="EMBL/GenBank/DDBJ databases">
        <title>Genome sequence of the fusiform rust pathogen reveals effectors for host alternation and coevolution with pine.</title>
        <authorList>
            <consortium name="DOE Joint Genome Institute"/>
            <person name="Smith K."/>
            <person name="Pendleton A."/>
            <person name="Kubisiak T."/>
            <person name="Anderson C."/>
            <person name="Salamov A."/>
            <person name="Aerts A."/>
            <person name="Riley R."/>
            <person name="Clum A."/>
            <person name="Lindquist E."/>
            <person name="Ence D."/>
            <person name="Campbell M."/>
            <person name="Kronenberg Z."/>
            <person name="Feau N."/>
            <person name="Dhillon B."/>
            <person name="Hamelin R."/>
            <person name="Burleigh J."/>
            <person name="Smith J."/>
            <person name="Yandell M."/>
            <person name="Nelson C."/>
            <person name="Grigoriev I."/>
            <person name="Davis J."/>
        </authorList>
    </citation>
    <scope>NUCLEOTIDE SEQUENCE</scope>
    <source>
        <strain evidence="1">G11</strain>
    </source>
</reference>
<protein>
    <submittedName>
        <fullName evidence="1">Uncharacterized protein</fullName>
    </submittedName>
</protein>
<gene>
    <name evidence="1" type="ORF">CROQUDRAFT_107183</name>
</gene>
<accession>A0A9P6NMX6</accession>
<evidence type="ECO:0000313" key="2">
    <source>
        <dbReference type="Proteomes" id="UP000886653"/>
    </source>
</evidence>
<name>A0A9P6NMX6_9BASI</name>
<organism evidence="1 2">
    <name type="scientific">Cronartium quercuum f. sp. fusiforme G11</name>
    <dbReference type="NCBI Taxonomy" id="708437"/>
    <lineage>
        <taxon>Eukaryota</taxon>
        <taxon>Fungi</taxon>
        <taxon>Dikarya</taxon>
        <taxon>Basidiomycota</taxon>
        <taxon>Pucciniomycotina</taxon>
        <taxon>Pucciniomycetes</taxon>
        <taxon>Pucciniales</taxon>
        <taxon>Coleosporiaceae</taxon>
        <taxon>Cronartium</taxon>
    </lineage>
</organism>
<evidence type="ECO:0000313" key="1">
    <source>
        <dbReference type="EMBL" id="KAG0146435.1"/>
    </source>
</evidence>
<dbReference type="Proteomes" id="UP000886653">
    <property type="component" value="Unassembled WGS sequence"/>
</dbReference>
<comment type="caution">
    <text evidence="1">The sequence shown here is derived from an EMBL/GenBank/DDBJ whole genome shotgun (WGS) entry which is preliminary data.</text>
</comment>